<protein>
    <submittedName>
        <fullName evidence="1">Uncharacterized protein</fullName>
    </submittedName>
</protein>
<sequence>MSKRKRSSSIEKKLKEGLGQITGIDYKPWIKIQDIPSLGSSTRLKGTKVPRQRQ</sequence>
<dbReference type="InterPro" id="IPR011335">
    <property type="entry name" value="Restrct_endonuc-II-like"/>
</dbReference>
<keyword evidence="2" id="KW-1185">Reference proteome</keyword>
<proteinExistence type="predicted"/>
<dbReference type="AlphaFoldDB" id="A0A318TUX4"/>
<organism evidence="1 2">
    <name type="scientific">Ureibacillus chungkukjangi</name>
    <dbReference type="NCBI Taxonomy" id="1202712"/>
    <lineage>
        <taxon>Bacteria</taxon>
        <taxon>Bacillati</taxon>
        <taxon>Bacillota</taxon>
        <taxon>Bacilli</taxon>
        <taxon>Bacillales</taxon>
        <taxon>Caryophanaceae</taxon>
        <taxon>Ureibacillus</taxon>
    </lineage>
</organism>
<reference evidence="1 2" key="1">
    <citation type="submission" date="2018-06" db="EMBL/GenBank/DDBJ databases">
        <title>Genomic Encyclopedia of Archaeal and Bacterial Type Strains, Phase II (KMG-II): from individual species to whole genera.</title>
        <authorList>
            <person name="Goeker M."/>
        </authorList>
    </citation>
    <scope>NUCLEOTIDE SEQUENCE [LARGE SCALE GENOMIC DNA]</scope>
    <source>
        <strain evidence="1 2">KACC 16626</strain>
    </source>
</reference>
<dbReference type="InterPro" id="IPR011856">
    <property type="entry name" value="tRNA_endonuc-like_dom_sf"/>
</dbReference>
<evidence type="ECO:0000313" key="2">
    <source>
        <dbReference type="Proteomes" id="UP000247416"/>
    </source>
</evidence>
<name>A0A318TUX4_9BACL</name>
<accession>A0A318TUX4</accession>
<dbReference type="SUPFAM" id="SSF52980">
    <property type="entry name" value="Restriction endonuclease-like"/>
    <property type="match status" value="1"/>
</dbReference>
<comment type="caution">
    <text evidence="1">The sequence shown here is derived from an EMBL/GenBank/DDBJ whole genome shotgun (WGS) entry which is preliminary data.</text>
</comment>
<dbReference type="Gene3D" id="3.40.1350.10">
    <property type="match status" value="1"/>
</dbReference>
<evidence type="ECO:0000313" key="1">
    <source>
        <dbReference type="EMBL" id="PYF03479.1"/>
    </source>
</evidence>
<gene>
    <name evidence="1" type="ORF">BJ095_1306</name>
</gene>
<dbReference type="EMBL" id="QJTJ01000030">
    <property type="protein sequence ID" value="PYF03479.1"/>
    <property type="molecule type" value="Genomic_DNA"/>
</dbReference>
<dbReference type="Proteomes" id="UP000247416">
    <property type="component" value="Unassembled WGS sequence"/>
</dbReference>
<dbReference type="GO" id="GO:0003676">
    <property type="term" value="F:nucleic acid binding"/>
    <property type="evidence" value="ECO:0007669"/>
    <property type="project" value="InterPro"/>
</dbReference>